<comment type="caution">
    <text evidence="2">The sequence shown here is derived from an EMBL/GenBank/DDBJ whole genome shotgun (WGS) entry which is preliminary data.</text>
</comment>
<dbReference type="Proteomes" id="UP000786693">
    <property type="component" value="Unassembled WGS sequence"/>
</dbReference>
<proteinExistence type="predicted"/>
<evidence type="ECO:0000313" key="2">
    <source>
        <dbReference type="EMBL" id="GIT94547.1"/>
    </source>
</evidence>
<name>A0ABQ4NJJ0_9RHOB</name>
<evidence type="ECO:0000256" key="1">
    <source>
        <dbReference type="SAM" id="Phobius"/>
    </source>
</evidence>
<dbReference type="RefSeq" id="WP_220748077.1">
    <property type="nucleotide sequence ID" value="NZ_BPFH01000002.1"/>
</dbReference>
<evidence type="ECO:0008006" key="4">
    <source>
        <dbReference type="Google" id="ProtNLM"/>
    </source>
</evidence>
<sequence>MKLAPHMGDLLGIVCAVAVVLGAVPGLDGPIVGAIALFVLLLSVARIVRRVRQ</sequence>
<reference evidence="2 3" key="1">
    <citation type="submission" date="2021-05" db="EMBL/GenBank/DDBJ databases">
        <title>Bacteria Genome sequencing.</title>
        <authorList>
            <person name="Takabe Y."/>
            <person name="Nakajima Y."/>
            <person name="Suzuki S."/>
            <person name="Shiozaki T."/>
        </authorList>
    </citation>
    <scope>NUCLEOTIDE SEQUENCE [LARGE SCALE GENOMIC DNA]</scope>
    <source>
        <strain evidence="2 3">AI_62</strain>
    </source>
</reference>
<protein>
    <recommendedName>
        <fullName evidence="4">PEP-CTERM protein-sorting domain-containing protein</fullName>
    </recommendedName>
</protein>
<keyword evidence="1" id="KW-0812">Transmembrane</keyword>
<accession>A0ABQ4NJJ0</accession>
<organism evidence="2 3">
    <name type="scientific">Jannaschia pagri</name>
    <dbReference type="NCBI Taxonomy" id="2829797"/>
    <lineage>
        <taxon>Bacteria</taxon>
        <taxon>Pseudomonadati</taxon>
        <taxon>Pseudomonadota</taxon>
        <taxon>Alphaproteobacteria</taxon>
        <taxon>Rhodobacterales</taxon>
        <taxon>Roseobacteraceae</taxon>
        <taxon>Jannaschia</taxon>
    </lineage>
</organism>
<keyword evidence="1" id="KW-1133">Transmembrane helix</keyword>
<dbReference type="EMBL" id="BPFH01000002">
    <property type="protein sequence ID" value="GIT94547.1"/>
    <property type="molecule type" value="Genomic_DNA"/>
</dbReference>
<gene>
    <name evidence="2" type="ORF">JANAI62_11700</name>
</gene>
<evidence type="ECO:0000313" key="3">
    <source>
        <dbReference type="Proteomes" id="UP000786693"/>
    </source>
</evidence>
<feature type="transmembrane region" description="Helical" evidence="1">
    <location>
        <begin position="7"/>
        <end position="24"/>
    </location>
</feature>
<keyword evidence="3" id="KW-1185">Reference proteome</keyword>
<keyword evidence="1" id="KW-0472">Membrane</keyword>